<dbReference type="GO" id="GO:0003676">
    <property type="term" value="F:nucleic acid binding"/>
    <property type="evidence" value="ECO:0007669"/>
    <property type="project" value="InterPro"/>
</dbReference>
<dbReference type="PROSITE" id="PS50994">
    <property type="entry name" value="INTEGRASE"/>
    <property type="match status" value="1"/>
</dbReference>
<dbReference type="SUPFAM" id="SSF53098">
    <property type="entry name" value="Ribonuclease H-like"/>
    <property type="match status" value="1"/>
</dbReference>
<dbReference type="InterPro" id="IPR036397">
    <property type="entry name" value="RNaseH_sf"/>
</dbReference>
<dbReference type="EMBL" id="QGNW01001929">
    <property type="protein sequence ID" value="RVW27947.1"/>
    <property type="molecule type" value="Genomic_DNA"/>
</dbReference>
<dbReference type="Gene3D" id="3.10.10.10">
    <property type="entry name" value="HIV Type 1 Reverse Transcriptase, subunit A, domain 1"/>
    <property type="match status" value="1"/>
</dbReference>
<dbReference type="SUPFAM" id="SSF56672">
    <property type="entry name" value="DNA/RNA polymerases"/>
    <property type="match status" value="1"/>
</dbReference>
<dbReference type="PANTHER" id="PTHR48475:SF1">
    <property type="entry name" value="RNASE H TYPE-1 DOMAIN-CONTAINING PROTEIN"/>
    <property type="match status" value="1"/>
</dbReference>
<dbReference type="InterPro" id="IPR012337">
    <property type="entry name" value="RNaseH-like_sf"/>
</dbReference>
<evidence type="ECO:0000313" key="3">
    <source>
        <dbReference type="Proteomes" id="UP000288805"/>
    </source>
</evidence>
<name>A0A438CXL6_VITVI</name>
<dbReference type="Pfam" id="PF00078">
    <property type="entry name" value="RVT_1"/>
    <property type="match status" value="1"/>
</dbReference>
<proteinExistence type="predicted"/>
<dbReference type="Gene3D" id="3.30.420.10">
    <property type="entry name" value="Ribonuclease H-like superfamily/Ribonuclease H"/>
    <property type="match status" value="1"/>
</dbReference>
<evidence type="ECO:0000313" key="2">
    <source>
        <dbReference type="EMBL" id="RVW27947.1"/>
    </source>
</evidence>
<dbReference type="Gene3D" id="3.30.70.270">
    <property type="match status" value="2"/>
</dbReference>
<dbReference type="InterPro" id="IPR043128">
    <property type="entry name" value="Rev_trsase/Diguanyl_cyclase"/>
</dbReference>
<dbReference type="InterPro" id="IPR043502">
    <property type="entry name" value="DNA/RNA_pol_sf"/>
</dbReference>
<evidence type="ECO:0000259" key="1">
    <source>
        <dbReference type="PROSITE" id="PS50994"/>
    </source>
</evidence>
<dbReference type="InterPro" id="IPR001584">
    <property type="entry name" value="Integrase_cat-core"/>
</dbReference>
<comment type="caution">
    <text evidence="2">The sequence shown here is derived from an EMBL/GenBank/DDBJ whole genome shotgun (WGS) entry which is preliminary data.</text>
</comment>
<dbReference type="InterPro" id="IPR000477">
    <property type="entry name" value="RT_dom"/>
</dbReference>
<reference evidence="2 3" key="1">
    <citation type="journal article" date="2018" name="PLoS Genet.">
        <title>Population sequencing reveals clonal diversity and ancestral inbreeding in the grapevine cultivar Chardonnay.</title>
        <authorList>
            <person name="Roach M.J."/>
            <person name="Johnson D.L."/>
            <person name="Bohlmann J."/>
            <person name="van Vuuren H.J."/>
            <person name="Jones S.J."/>
            <person name="Pretorius I.S."/>
            <person name="Schmidt S.A."/>
            <person name="Borneman A.R."/>
        </authorList>
    </citation>
    <scope>NUCLEOTIDE SEQUENCE [LARGE SCALE GENOMIC DNA]</scope>
    <source>
        <strain evidence="3">cv. Chardonnay</strain>
        <tissue evidence="2">Leaf</tissue>
    </source>
</reference>
<dbReference type="GO" id="GO:0015074">
    <property type="term" value="P:DNA integration"/>
    <property type="evidence" value="ECO:0007669"/>
    <property type="project" value="InterPro"/>
</dbReference>
<gene>
    <name evidence="2" type="primary">TY3B-I_214</name>
    <name evidence="2" type="ORF">CK203_094119</name>
</gene>
<dbReference type="AlphaFoldDB" id="A0A438CXL6"/>
<sequence>MLDRLSGNREDCTLDGVYRDLNKASPKDDFPLSHIDMLVDSTAGHSMLSFMDGFSGYNNILMAPKDMEKTSFIIEWGTYCYRVMPFGLKNARATYQRVATILFHDMMHKDVEFRLRLNPKKCTFGVTSGKLLEHIVSERGIEVDPEKIRAILDMPASRTEREETETLCDRVLHMLSLTIRSTEISVRHACFDWWAHEMDGVANQLGFGIVILLISPKGDHIPRSIRLAFFDHHWLTNNVVEYEACITDRATTDRVMREVHAGVCGPHMGGHMLARKIMRIDYFWLTMETDYYQFCGGVDVIGKVSPKSSSGHEYILVAIDYFTKWVNTASYASLTTAKVVKFIRSHIIYQYGIPHELIPNRGVHLRSGVDTLVPKYGIQYHRSSAYKPQTNGTVEAVNKNIKRILRKMVETSQNWATPFSLVYGMEVVLPIEIEVGSLRITLEHQIAETDWLQARYDQLNLLDEKRLRTTYHMHAYQRKMVCAFKKRVKPRKFHKGDLVLRVLRGLINDPKGKF</sequence>
<accession>A0A438CXL6</accession>
<dbReference type="CDD" id="cd01647">
    <property type="entry name" value="RT_LTR"/>
    <property type="match status" value="1"/>
</dbReference>
<dbReference type="PANTHER" id="PTHR48475">
    <property type="entry name" value="RIBONUCLEASE H"/>
    <property type="match status" value="1"/>
</dbReference>
<organism evidence="2 3">
    <name type="scientific">Vitis vinifera</name>
    <name type="common">Grape</name>
    <dbReference type="NCBI Taxonomy" id="29760"/>
    <lineage>
        <taxon>Eukaryota</taxon>
        <taxon>Viridiplantae</taxon>
        <taxon>Streptophyta</taxon>
        <taxon>Embryophyta</taxon>
        <taxon>Tracheophyta</taxon>
        <taxon>Spermatophyta</taxon>
        <taxon>Magnoliopsida</taxon>
        <taxon>eudicotyledons</taxon>
        <taxon>Gunneridae</taxon>
        <taxon>Pentapetalae</taxon>
        <taxon>rosids</taxon>
        <taxon>Vitales</taxon>
        <taxon>Vitaceae</taxon>
        <taxon>Viteae</taxon>
        <taxon>Vitis</taxon>
    </lineage>
</organism>
<protein>
    <submittedName>
        <fullName evidence="2">Transposon Ty3-I Gag-Pol polyprotein</fullName>
    </submittedName>
</protein>
<dbReference type="Proteomes" id="UP000288805">
    <property type="component" value="Unassembled WGS sequence"/>
</dbReference>
<feature type="domain" description="Integrase catalytic" evidence="1">
    <location>
        <begin position="298"/>
        <end position="459"/>
    </location>
</feature>